<accession>A0A653AGM8</accession>
<dbReference type="EMBL" id="UPXZ01000037">
    <property type="protein sequence ID" value="VBB47224.1"/>
    <property type="molecule type" value="Genomic_DNA"/>
</dbReference>
<feature type="domain" description="Smf/DprA SLOG" evidence="2">
    <location>
        <begin position="81"/>
        <end position="291"/>
    </location>
</feature>
<proteinExistence type="inferred from homology"/>
<organism evidence="4">
    <name type="scientific">uncultured Paludibacter sp</name>
    <dbReference type="NCBI Taxonomy" id="497635"/>
    <lineage>
        <taxon>Bacteria</taxon>
        <taxon>Pseudomonadati</taxon>
        <taxon>Bacteroidota</taxon>
        <taxon>Bacteroidia</taxon>
        <taxon>Bacteroidales</taxon>
        <taxon>Paludibacteraceae</taxon>
        <taxon>Paludibacter</taxon>
        <taxon>environmental samples</taxon>
    </lineage>
</organism>
<sequence length="370" mass="41164">MDDLLKYKIALTLINGIGPVLAKNLIAYLGSVEAIFKEKKSSLTKIPGIGEILSNEIASQNMLKRAEEEVAFIEKNNLQTYFFTDKSYPFRLKECVDSPIMLYYKGNKNLNDAKFIGIVGTRKVTEYGKEMCKLIIEDISKKIPNAVIVSGLAYGVDIQAHKLAIENQLSTIGVLGHGLDRIYPSSHRPTAIKMLENGGLITEFVSKTNPDRQNFVKRNRIIAGMCDALLVIESGIKGGALITAELANDYNRDVFAIPGKIGDEYSSGCNKLIKENKAALIESADDLLRFMNWEFSETTPKNEIQTSLFSDLSEEEAEIINELRKNHNGVNVNELTVKLNKPYSKLSSKLLDMEFKGLVKCLPGGVYRVI</sequence>
<dbReference type="InterPro" id="IPR057666">
    <property type="entry name" value="DrpA_SLOG"/>
</dbReference>
<evidence type="ECO:0000313" key="4">
    <source>
        <dbReference type="EMBL" id="VBB47224.1"/>
    </source>
</evidence>
<dbReference type="InterPro" id="IPR041614">
    <property type="entry name" value="DprA_WH"/>
</dbReference>
<dbReference type="PANTHER" id="PTHR43022:SF1">
    <property type="entry name" value="PROTEIN SMF"/>
    <property type="match status" value="1"/>
</dbReference>
<dbReference type="GO" id="GO:0009294">
    <property type="term" value="P:DNA-mediated transformation"/>
    <property type="evidence" value="ECO:0007669"/>
    <property type="project" value="InterPro"/>
</dbReference>
<dbReference type="Gene3D" id="3.40.50.450">
    <property type="match status" value="1"/>
</dbReference>
<dbReference type="SUPFAM" id="SSF47781">
    <property type="entry name" value="RuvA domain 2-like"/>
    <property type="match status" value="1"/>
</dbReference>
<dbReference type="Pfam" id="PF17782">
    <property type="entry name" value="WHD_DprA"/>
    <property type="match status" value="1"/>
</dbReference>
<evidence type="ECO:0000259" key="2">
    <source>
        <dbReference type="Pfam" id="PF02481"/>
    </source>
</evidence>
<feature type="domain" description="DprA winged helix" evidence="3">
    <location>
        <begin position="311"/>
        <end position="365"/>
    </location>
</feature>
<comment type="similarity">
    <text evidence="1">Belongs to the DprA/Smf family.</text>
</comment>
<name>A0A653AGM8_9BACT</name>
<reference evidence="4" key="1">
    <citation type="submission" date="2018-07" db="EMBL/GenBank/DDBJ databases">
        <authorList>
            <consortium name="Genoscope - CEA"/>
            <person name="William W."/>
        </authorList>
    </citation>
    <scope>NUCLEOTIDE SEQUENCE</scope>
    <source>
        <strain evidence="4">IK1</strain>
    </source>
</reference>
<dbReference type="Pfam" id="PF02481">
    <property type="entry name" value="DNA_processg_A"/>
    <property type="match status" value="1"/>
</dbReference>
<dbReference type="Pfam" id="PF14520">
    <property type="entry name" value="HHH_5"/>
    <property type="match status" value="1"/>
</dbReference>
<evidence type="ECO:0000259" key="3">
    <source>
        <dbReference type="Pfam" id="PF17782"/>
    </source>
</evidence>
<dbReference type="InterPro" id="IPR010994">
    <property type="entry name" value="RuvA_2-like"/>
</dbReference>
<dbReference type="SUPFAM" id="SSF102405">
    <property type="entry name" value="MCP/YpsA-like"/>
    <property type="match status" value="1"/>
</dbReference>
<evidence type="ECO:0000256" key="1">
    <source>
        <dbReference type="ARBA" id="ARBA00006525"/>
    </source>
</evidence>
<protein>
    <submittedName>
        <fullName evidence="4">DNA protecting protein DprA</fullName>
    </submittedName>
</protein>
<gene>
    <name evidence="4" type="ORF">TRIP_D420108</name>
</gene>
<dbReference type="InterPro" id="IPR003488">
    <property type="entry name" value="DprA"/>
</dbReference>
<dbReference type="PANTHER" id="PTHR43022">
    <property type="entry name" value="PROTEIN SMF"/>
    <property type="match status" value="1"/>
</dbReference>
<dbReference type="NCBIfam" id="TIGR00732">
    <property type="entry name" value="dprA"/>
    <property type="match status" value="1"/>
</dbReference>
<dbReference type="AlphaFoldDB" id="A0A653AGM8"/>